<keyword evidence="6" id="KW-1185">Reference proteome</keyword>
<dbReference type="Pfam" id="PF13365">
    <property type="entry name" value="Trypsin_2"/>
    <property type="match status" value="1"/>
</dbReference>
<evidence type="ECO:0000256" key="2">
    <source>
        <dbReference type="ARBA" id="ARBA00023157"/>
    </source>
</evidence>
<dbReference type="Proteomes" id="UP000706333">
    <property type="component" value="Unassembled WGS sequence"/>
</dbReference>
<evidence type="ECO:0000259" key="4">
    <source>
        <dbReference type="PROSITE" id="PS50240"/>
    </source>
</evidence>
<dbReference type="InterPro" id="IPR001254">
    <property type="entry name" value="Trypsin_dom"/>
</dbReference>
<proteinExistence type="predicted"/>
<dbReference type="InterPro" id="IPR033116">
    <property type="entry name" value="TRYPSIN_SER"/>
</dbReference>
<dbReference type="InterPro" id="IPR043504">
    <property type="entry name" value="Peptidase_S1_PA_chymotrypsin"/>
</dbReference>
<dbReference type="InterPro" id="IPR050966">
    <property type="entry name" value="Glutamyl_endopeptidase"/>
</dbReference>
<accession>A0A934WIP6</accession>
<dbReference type="GO" id="GO:0004252">
    <property type="term" value="F:serine-type endopeptidase activity"/>
    <property type="evidence" value="ECO:0007669"/>
    <property type="project" value="InterPro"/>
</dbReference>
<dbReference type="InterPro" id="IPR009003">
    <property type="entry name" value="Peptidase_S1_PA"/>
</dbReference>
<reference evidence="5" key="2">
    <citation type="journal article" date="2020" name="Microorganisms">
        <title>Osmotic Adaptation and Compatible Solute Biosynthesis of Phototrophic Bacteria as Revealed from Genome Analyses.</title>
        <authorList>
            <person name="Imhoff J.F."/>
            <person name="Rahn T."/>
            <person name="Kunzel S."/>
            <person name="Keller A."/>
            <person name="Neulinger S.C."/>
        </authorList>
    </citation>
    <scope>NUCLEOTIDE SEQUENCE</scope>
    <source>
        <strain evidence="5">LMG 28126</strain>
    </source>
</reference>
<dbReference type="InterPro" id="IPR001314">
    <property type="entry name" value="Peptidase_S1A"/>
</dbReference>
<dbReference type="Gene3D" id="2.40.10.10">
    <property type="entry name" value="Trypsin-like serine proteases"/>
    <property type="match status" value="1"/>
</dbReference>
<feature type="chain" id="PRO_5037739056" description="Peptidase S1 domain-containing protein" evidence="3">
    <location>
        <begin position="24"/>
        <end position="341"/>
    </location>
</feature>
<dbReference type="PANTHER" id="PTHR15462:SF8">
    <property type="entry name" value="SERINE PROTEASE"/>
    <property type="match status" value="1"/>
</dbReference>
<evidence type="ECO:0000256" key="1">
    <source>
        <dbReference type="ARBA" id="ARBA00022729"/>
    </source>
</evidence>
<evidence type="ECO:0000313" key="6">
    <source>
        <dbReference type="Proteomes" id="UP000706333"/>
    </source>
</evidence>
<protein>
    <recommendedName>
        <fullName evidence="4">Peptidase S1 domain-containing protein</fullName>
    </recommendedName>
</protein>
<name>A0A934WIP6_9RHOB</name>
<feature type="non-terminal residue" evidence="5">
    <location>
        <position position="341"/>
    </location>
</feature>
<dbReference type="EMBL" id="NHSD01000200">
    <property type="protein sequence ID" value="MBK5927061.1"/>
    <property type="molecule type" value="Genomic_DNA"/>
</dbReference>
<dbReference type="RefSeq" id="WP_201156828.1">
    <property type="nucleotide sequence ID" value="NZ_NHSD01000200.1"/>
</dbReference>
<keyword evidence="1 3" id="KW-0732">Signal</keyword>
<dbReference type="PANTHER" id="PTHR15462">
    <property type="entry name" value="SERINE PROTEASE"/>
    <property type="match status" value="1"/>
</dbReference>
<feature type="domain" description="Peptidase S1" evidence="4">
    <location>
        <begin position="36"/>
        <end position="309"/>
    </location>
</feature>
<feature type="signal peptide" evidence="3">
    <location>
        <begin position="1"/>
        <end position="23"/>
    </location>
</feature>
<sequence>MTPQISLVLAAGLATLWTAPVHASTLTAPSFEPRIVINENDGADGARALGAPFDGVVQLRFGSADQKYCSGTLIAPGAVLTARHCIDIYRSDGTFSFTVQSRDLKVGFTDPDGGNITRVGVSAIQRFTADLPEFDRGAFFNGSDLALLFLSTPVPDRTPFAFVTDPRPGEVGLMVGYGAHGVAREGAPTDRSATYQGERWGALNTMDLVGPSSIFGGPAPDFTVSGDNSLIYSDFDAPSGTVNSLGLVSDPAMIEGEGTTAPGDSGGPLLVQRDGVWLLAGILTGGSVFSDSTWITYGDVSVWTGITSDPARAFVLSGGGVLYGGPAAIIPLPPSGGLLLG</sequence>
<dbReference type="SMART" id="SM00020">
    <property type="entry name" value="Tryp_SPc"/>
    <property type="match status" value="1"/>
</dbReference>
<keyword evidence="2" id="KW-1015">Disulfide bond</keyword>
<evidence type="ECO:0000313" key="5">
    <source>
        <dbReference type="EMBL" id="MBK5927061.1"/>
    </source>
</evidence>
<gene>
    <name evidence="5" type="ORF">CCR87_06840</name>
</gene>
<comment type="caution">
    <text evidence="5">The sequence shown here is derived from an EMBL/GenBank/DDBJ whole genome shotgun (WGS) entry which is preliminary data.</text>
</comment>
<evidence type="ECO:0000256" key="3">
    <source>
        <dbReference type="SAM" id="SignalP"/>
    </source>
</evidence>
<dbReference type="SUPFAM" id="SSF50494">
    <property type="entry name" value="Trypsin-like serine proteases"/>
    <property type="match status" value="1"/>
</dbReference>
<dbReference type="GO" id="GO:0006508">
    <property type="term" value="P:proteolysis"/>
    <property type="evidence" value="ECO:0007669"/>
    <property type="project" value="InterPro"/>
</dbReference>
<dbReference type="PROSITE" id="PS50240">
    <property type="entry name" value="TRYPSIN_DOM"/>
    <property type="match status" value="1"/>
</dbReference>
<dbReference type="AlphaFoldDB" id="A0A934WIP6"/>
<reference evidence="5" key="1">
    <citation type="submission" date="2017-05" db="EMBL/GenBank/DDBJ databases">
        <authorList>
            <person name="Imhoff J.F."/>
            <person name="Rahn T."/>
            <person name="Kuenzel S."/>
            <person name="Neulinger S.C."/>
        </authorList>
    </citation>
    <scope>NUCLEOTIDE SEQUENCE</scope>
    <source>
        <strain evidence="5">LMG 28126</strain>
    </source>
</reference>
<dbReference type="PRINTS" id="PR00722">
    <property type="entry name" value="CHYMOTRYPSIN"/>
</dbReference>
<organism evidence="5 6">
    <name type="scientific">Rhodobaculum claviforme</name>
    <dbReference type="NCBI Taxonomy" id="1549854"/>
    <lineage>
        <taxon>Bacteria</taxon>
        <taxon>Pseudomonadati</taxon>
        <taxon>Pseudomonadota</taxon>
        <taxon>Alphaproteobacteria</taxon>
        <taxon>Rhodobacterales</taxon>
        <taxon>Paracoccaceae</taxon>
        <taxon>Rhodobaculum</taxon>
    </lineage>
</organism>
<dbReference type="PROSITE" id="PS00135">
    <property type="entry name" value="TRYPSIN_SER"/>
    <property type="match status" value="1"/>
</dbReference>